<dbReference type="PROSITE" id="PS50191">
    <property type="entry name" value="CRAL_TRIO"/>
    <property type="match status" value="1"/>
</dbReference>
<evidence type="ECO:0000256" key="1">
    <source>
        <dbReference type="SAM" id="Phobius"/>
    </source>
</evidence>
<evidence type="ECO:0000259" key="2">
    <source>
        <dbReference type="PROSITE" id="PS50191"/>
    </source>
</evidence>
<feature type="transmembrane region" description="Helical" evidence="1">
    <location>
        <begin position="464"/>
        <end position="486"/>
    </location>
</feature>
<evidence type="ECO:0000313" key="3">
    <source>
        <dbReference type="EMBL" id="OXA53765.1"/>
    </source>
</evidence>
<organism evidence="3 4">
    <name type="scientific">Folsomia candida</name>
    <name type="common">Springtail</name>
    <dbReference type="NCBI Taxonomy" id="158441"/>
    <lineage>
        <taxon>Eukaryota</taxon>
        <taxon>Metazoa</taxon>
        <taxon>Ecdysozoa</taxon>
        <taxon>Arthropoda</taxon>
        <taxon>Hexapoda</taxon>
        <taxon>Collembola</taxon>
        <taxon>Entomobryomorpha</taxon>
        <taxon>Isotomoidea</taxon>
        <taxon>Isotomidae</taxon>
        <taxon>Proisotominae</taxon>
        <taxon>Folsomia</taxon>
    </lineage>
</organism>
<evidence type="ECO:0000313" key="4">
    <source>
        <dbReference type="Proteomes" id="UP000198287"/>
    </source>
</evidence>
<dbReference type="Proteomes" id="UP000198287">
    <property type="component" value="Unassembled WGS sequence"/>
</dbReference>
<dbReference type="Pfam" id="PF00892">
    <property type="entry name" value="EamA"/>
    <property type="match status" value="1"/>
</dbReference>
<comment type="caution">
    <text evidence="3">The sequence shown here is derived from an EMBL/GenBank/DDBJ whole genome shotgun (WGS) entry which is preliminary data.</text>
</comment>
<protein>
    <submittedName>
        <fullName evidence="3">Clavesin-2</fullName>
    </submittedName>
</protein>
<dbReference type="SUPFAM" id="SSF52087">
    <property type="entry name" value="CRAL/TRIO domain"/>
    <property type="match status" value="1"/>
</dbReference>
<dbReference type="GO" id="GO:1902936">
    <property type="term" value="F:phosphatidylinositol bisphosphate binding"/>
    <property type="evidence" value="ECO:0007669"/>
    <property type="project" value="TreeGrafter"/>
</dbReference>
<dbReference type="PANTHER" id="PTHR10174:SF208">
    <property type="entry name" value="CRAL-TRIO DOMAIN-CONTAINING PROTEIN DDB_G0278031"/>
    <property type="match status" value="1"/>
</dbReference>
<feature type="transmembrane region" description="Helical" evidence="1">
    <location>
        <begin position="437"/>
        <end position="457"/>
    </location>
</feature>
<keyword evidence="1" id="KW-1133">Transmembrane helix</keyword>
<reference evidence="3 4" key="1">
    <citation type="submission" date="2015-12" db="EMBL/GenBank/DDBJ databases">
        <title>The genome of Folsomia candida.</title>
        <authorList>
            <person name="Faddeeva A."/>
            <person name="Derks M.F."/>
            <person name="Anvar Y."/>
            <person name="Smit S."/>
            <person name="Van Straalen N."/>
            <person name="Roelofs D."/>
        </authorList>
    </citation>
    <scope>NUCLEOTIDE SEQUENCE [LARGE SCALE GENOMIC DNA]</scope>
    <source>
        <strain evidence="3 4">VU population</strain>
        <tissue evidence="3">Whole body</tissue>
    </source>
</reference>
<keyword evidence="1" id="KW-0812">Transmembrane</keyword>
<dbReference type="GO" id="GO:0016020">
    <property type="term" value="C:membrane"/>
    <property type="evidence" value="ECO:0007669"/>
    <property type="project" value="InterPro"/>
</dbReference>
<feature type="transmembrane region" description="Helical" evidence="1">
    <location>
        <begin position="524"/>
        <end position="544"/>
    </location>
</feature>
<dbReference type="EMBL" id="LNIX01000005">
    <property type="protein sequence ID" value="OXA53765.1"/>
    <property type="molecule type" value="Genomic_DNA"/>
</dbReference>
<dbReference type="Gene3D" id="3.40.525.10">
    <property type="entry name" value="CRAL-TRIO lipid binding domain"/>
    <property type="match status" value="1"/>
</dbReference>
<dbReference type="SMART" id="SM00516">
    <property type="entry name" value="SEC14"/>
    <property type="match status" value="1"/>
</dbReference>
<sequence>MQEANHNKILDQLKDEIKENSKLSPFSEVLDDKFLIGFLRGKKYKVDDTIKCLEHFIRMRCVKYKYIINSFSPSTAIMVNKGVFNILKEKDPLGRVVGVAHVNAWDTSQVSIEDAIATTVFFMDEGIRSVFPTCNEIVLIFDLKGFSFDQARRLTPRMCILAIEMFFKCLPCRPKAMHLVNENLLLHGVLRFFKPLLDKKLQDRIYIHSNHLDRLHEHVPPAILPECLGGMLSKEESYDREIVTLIKDQDAINSDDSLSYITDPDSVSVYEVNSVSASTSQLIQNDDVTDKNKRTYDEENLSRSTASSTGNGLWKRFRGVICILLGSVLFSMVTLFVKMLAEMGVEPYEASFWRYVGILLPSIPILVFRACRACRRQRCLNSDYEDLDDQEKCGIFSTLWPLGRNGNWKNCVGLLCRGLIGSTAVILRYYALQYLSVGDMLVIVYASPILVALMARISLGEECGAVLVIVTFTTLGGLVLVAKPPIFMGDSSFDGDTLIGTSYAAAALICSSIIVIITRKIRKLDFSIMLIVFGVIGVVQAAGFELAWGTGRFFDIPRGLEKSLLIGGLAACAFFGQVAIVLALKSEEAGPVALLRSCEVVFGYFLQYIFLNVVPDVLRYTD</sequence>
<dbReference type="Gene3D" id="1.10.8.20">
    <property type="entry name" value="N-terminal domain of phosphatidylinositol transfer protein sec14p"/>
    <property type="match status" value="1"/>
</dbReference>
<feature type="transmembrane region" description="Helical" evidence="1">
    <location>
        <begin position="498"/>
        <end position="517"/>
    </location>
</feature>
<proteinExistence type="predicted"/>
<feature type="transmembrane region" description="Helical" evidence="1">
    <location>
        <begin position="564"/>
        <end position="584"/>
    </location>
</feature>
<dbReference type="InterPro" id="IPR000620">
    <property type="entry name" value="EamA_dom"/>
</dbReference>
<feature type="domain" description="CRAL-TRIO" evidence="2">
    <location>
        <begin position="72"/>
        <end position="236"/>
    </location>
</feature>
<dbReference type="OrthoDB" id="306876at2759"/>
<dbReference type="InterPro" id="IPR037185">
    <property type="entry name" value="EmrE-like"/>
</dbReference>
<feature type="transmembrane region" description="Helical" evidence="1">
    <location>
        <begin position="320"/>
        <end position="340"/>
    </location>
</feature>
<feature type="transmembrane region" description="Helical" evidence="1">
    <location>
        <begin position="411"/>
        <end position="431"/>
    </location>
</feature>
<dbReference type="InterPro" id="IPR001251">
    <property type="entry name" value="CRAL-TRIO_dom"/>
</dbReference>
<feature type="transmembrane region" description="Helical" evidence="1">
    <location>
        <begin position="352"/>
        <end position="371"/>
    </location>
</feature>
<dbReference type="PRINTS" id="PR00180">
    <property type="entry name" value="CRETINALDHBP"/>
</dbReference>
<keyword evidence="4" id="KW-1185">Reference proteome</keyword>
<dbReference type="Pfam" id="PF00650">
    <property type="entry name" value="CRAL_TRIO"/>
    <property type="match status" value="1"/>
</dbReference>
<dbReference type="InterPro" id="IPR036273">
    <property type="entry name" value="CRAL/TRIO_N_dom_sf"/>
</dbReference>
<dbReference type="InterPro" id="IPR036865">
    <property type="entry name" value="CRAL-TRIO_dom_sf"/>
</dbReference>
<accession>A0A226E830</accession>
<dbReference type="SUPFAM" id="SSF46938">
    <property type="entry name" value="CRAL/TRIO N-terminal domain"/>
    <property type="match status" value="1"/>
</dbReference>
<dbReference type="CDD" id="cd00170">
    <property type="entry name" value="SEC14"/>
    <property type="match status" value="1"/>
</dbReference>
<dbReference type="Gene3D" id="1.20.5.1200">
    <property type="entry name" value="Alpha-tocopherol transfer"/>
    <property type="match status" value="1"/>
</dbReference>
<dbReference type="PANTHER" id="PTHR10174">
    <property type="entry name" value="ALPHA-TOCOPHEROL TRANSFER PROTEIN-RELATED"/>
    <property type="match status" value="1"/>
</dbReference>
<name>A0A226E830_FOLCA</name>
<feature type="transmembrane region" description="Helical" evidence="1">
    <location>
        <begin position="593"/>
        <end position="611"/>
    </location>
</feature>
<keyword evidence="1" id="KW-0472">Membrane</keyword>
<dbReference type="AlphaFoldDB" id="A0A226E830"/>
<dbReference type="SUPFAM" id="SSF103481">
    <property type="entry name" value="Multidrug resistance efflux transporter EmrE"/>
    <property type="match status" value="1"/>
</dbReference>
<gene>
    <name evidence="3" type="ORF">Fcan01_10923</name>
</gene>